<dbReference type="EMBL" id="PDUG01000029">
    <property type="protein sequence ID" value="PIC12065.1"/>
    <property type="molecule type" value="Genomic_DNA"/>
</dbReference>
<evidence type="ECO:0000313" key="2">
    <source>
        <dbReference type="EMBL" id="PIC12065.1"/>
    </source>
</evidence>
<protein>
    <submittedName>
        <fullName evidence="2">Uncharacterized protein</fullName>
    </submittedName>
</protein>
<gene>
    <name evidence="2" type="ORF">B9Z55_028684</name>
</gene>
<feature type="compositionally biased region" description="Basic and acidic residues" evidence="1">
    <location>
        <begin position="123"/>
        <end position="133"/>
    </location>
</feature>
<dbReference type="AlphaFoldDB" id="A0A2G5SAG4"/>
<accession>A0A2G5SAG4</accession>
<sequence>MEPPALAAPAENLDPPAQIEPQEQEEEFKPVIMTFYAPDTSDEQPEIPPVTARFATLPEPRHPVRLVSSSPDESSDSSSGYSSSDLSFLERAIARGHHVTAETYKEELEAKISLLEAVRMDRSSVGMKNEHGDLNSYAIESQ</sequence>
<proteinExistence type="predicted"/>
<dbReference type="Proteomes" id="UP000230233">
    <property type="component" value="Unassembled WGS sequence"/>
</dbReference>
<feature type="compositionally biased region" description="Low complexity" evidence="1">
    <location>
        <begin position="1"/>
        <end position="21"/>
    </location>
</feature>
<name>A0A2G5SAG4_9PELO</name>
<reference evidence="3" key="1">
    <citation type="submission" date="2017-10" db="EMBL/GenBank/DDBJ databases">
        <title>Rapid genome shrinkage in a self-fertile nematode reveals novel sperm competition proteins.</title>
        <authorList>
            <person name="Yin D."/>
            <person name="Schwarz E.M."/>
            <person name="Thomas C.G."/>
            <person name="Felde R.L."/>
            <person name="Korf I.F."/>
            <person name="Cutter A.D."/>
            <person name="Schartner C.M."/>
            <person name="Ralston E.J."/>
            <person name="Meyer B.J."/>
            <person name="Haag E.S."/>
        </authorList>
    </citation>
    <scope>NUCLEOTIDE SEQUENCE [LARGE SCALE GENOMIC DNA]</scope>
    <source>
        <strain evidence="3">JU1422</strain>
    </source>
</reference>
<organism evidence="2 3">
    <name type="scientific">Caenorhabditis nigoni</name>
    <dbReference type="NCBI Taxonomy" id="1611254"/>
    <lineage>
        <taxon>Eukaryota</taxon>
        <taxon>Metazoa</taxon>
        <taxon>Ecdysozoa</taxon>
        <taxon>Nematoda</taxon>
        <taxon>Chromadorea</taxon>
        <taxon>Rhabditida</taxon>
        <taxon>Rhabditina</taxon>
        <taxon>Rhabditomorpha</taxon>
        <taxon>Rhabditoidea</taxon>
        <taxon>Rhabditidae</taxon>
        <taxon>Peloderinae</taxon>
        <taxon>Caenorhabditis</taxon>
    </lineage>
</organism>
<feature type="region of interest" description="Disordered" evidence="1">
    <location>
        <begin position="56"/>
        <end position="84"/>
    </location>
</feature>
<comment type="caution">
    <text evidence="2">The sequence shown here is derived from an EMBL/GenBank/DDBJ whole genome shotgun (WGS) entry which is preliminary data.</text>
</comment>
<evidence type="ECO:0000313" key="3">
    <source>
        <dbReference type="Proteomes" id="UP000230233"/>
    </source>
</evidence>
<evidence type="ECO:0000256" key="1">
    <source>
        <dbReference type="SAM" id="MobiDB-lite"/>
    </source>
</evidence>
<keyword evidence="3" id="KW-1185">Reference proteome</keyword>
<feature type="region of interest" description="Disordered" evidence="1">
    <location>
        <begin position="1"/>
        <end position="25"/>
    </location>
</feature>
<feature type="compositionally biased region" description="Low complexity" evidence="1">
    <location>
        <begin position="68"/>
        <end position="84"/>
    </location>
</feature>
<feature type="region of interest" description="Disordered" evidence="1">
    <location>
        <begin position="123"/>
        <end position="142"/>
    </location>
</feature>